<dbReference type="EMBL" id="JACASE010000010">
    <property type="protein sequence ID" value="KAF6431567.1"/>
    <property type="molecule type" value="Genomic_DNA"/>
</dbReference>
<organism evidence="2 3">
    <name type="scientific">Rousettus aegyptiacus</name>
    <name type="common">Egyptian fruit bat</name>
    <name type="synonym">Pteropus aegyptiacus</name>
    <dbReference type="NCBI Taxonomy" id="9407"/>
    <lineage>
        <taxon>Eukaryota</taxon>
        <taxon>Metazoa</taxon>
        <taxon>Chordata</taxon>
        <taxon>Craniata</taxon>
        <taxon>Vertebrata</taxon>
        <taxon>Euteleostomi</taxon>
        <taxon>Mammalia</taxon>
        <taxon>Eutheria</taxon>
        <taxon>Laurasiatheria</taxon>
        <taxon>Chiroptera</taxon>
        <taxon>Yinpterochiroptera</taxon>
        <taxon>Pteropodoidea</taxon>
        <taxon>Pteropodidae</taxon>
        <taxon>Rousettinae</taxon>
        <taxon>Rousettus</taxon>
    </lineage>
</organism>
<feature type="region of interest" description="Disordered" evidence="1">
    <location>
        <begin position="1"/>
        <end position="22"/>
    </location>
</feature>
<name>A0A7J8E7U0_ROUAE</name>
<reference evidence="2 3" key="1">
    <citation type="journal article" date="2020" name="Nature">
        <title>Six reference-quality genomes reveal evolution of bat adaptations.</title>
        <authorList>
            <person name="Jebb D."/>
            <person name="Huang Z."/>
            <person name="Pippel M."/>
            <person name="Hughes G.M."/>
            <person name="Lavrichenko K."/>
            <person name="Devanna P."/>
            <person name="Winkler S."/>
            <person name="Jermiin L.S."/>
            <person name="Skirmuntt E.C."/>
            <person name="Katzourakis A."/>
            <person name="Burkitt-Gray L."/>
            <person name="Ray D.A."/>
            <person name="Sullivan K.A.M."/>
            <person name="Roscito J.G."/>
            <person name="Kirilenko B.M."/>
            <person name="Davalos L.M."/>
            <person name="Corthals A.P."/>
            <person name="Power M.L."/>
            <person name="Jones G."/>
            <person name="Ransome R.D."/>
            <person name="Dechmann D.K.N."/>
            <person name="Locatelli A.G."/>
            <person name="Puechmaille S.J."/>
            <person name="Fedrigo O."/>
            <person name="Jarvis E.D."/>
            <person name="Hiller M."/>
            <person name="Vernes S.C."/>
            <person name="Myers E.W."/>
            <person name="Teeling E.C."/>
        </authorList>
    </citation>
    <scope>NUCLEOTIDE SEQUENCE [LARGE SCALE GENOMIC DNA]</scope>
    <source>
        <strain evidence="2">MRouAeg1</strain>
        <tissue evidence="2">Muscle</tissue>
    </source>
</reference>
<proteinExistence type="predicted"/>
<protein>
    <submittedName>
        <fullName evidence="2">Uncharacterized protein</fullName>
    </submittedName>
</protein>
<keyword evidence="3" id="KW-1185">Reference proteome</keyword>
<gene>
    <name evidence="2" type="ORF">HJG63_008084</name>
</gene>
<sequence>MQGGAGAWGRGSPSRGNPMSRATLRLTPGEACTVSTVHGYSHPSQAALAPGGLARTALWAGTAPFCSMAGIPRPEEGQPVRQRGVSLRKEWLHLDVFGGGGSQSQPRHAYTTGPVTWAGPGGPRTASATWPILAATPRKSSLGPRLTWHLPHRTPLQASQLCCNPTSPRQQRHWPLTQGQGAAFSSAHSAHPLGASQIPVKASWWHTARTNPSMVTVATTKLEK</sequence>
<evidence type="ECO:0000256" key="1">
    <source>
        <dbReference type="SAM" id="MobiDB-lite"/>
    </source>
</evidence>
<comment type="caution">
    <text evidence="2">The sequence shown here is derived from an EMBL/GenBank/DDBJ whole genome shotgun (WGS) entry which is preliminary data.</text>
</comment>
<evidence type="ECO:0000313" key="3">
    <source>
        <dbReference type="Proteomes" id="UP000593571"/>
    </source>
</evidence>
<accession>A0A7J8E7U0</accession>
<dbReference type="Proteomes" id="UP000593571">
    <property type="component" value="Unassembled WGS sequence"/>
</dbReference>
<evidence type="ECO:0000313" key="2">
    <source>
        <dbReference type="EMBL" id="KAF6431567.1"/>
    </source>
</evidence>
<dbReference type="AlphaFoldDB" id="A0A7J8E7U0"/>